<dbReference type="InterPro" id="IPR001005">
    <property type="entry name" value="SANT/Myb"/>
</dbReference>
<reference evidence="5" key="1">
    <citation type="submission" date="2023-06" db="EMBL/GenBank/DDBJ databases">
        <authorList>
            <person name="Kurt Z."/>
        </authorList>
    </citation>
    <scope>NUCLEOTIDE SEQUENCE</scope>
</reference>
<evidence type="ECO:0000313" key="7">
    <source>
        <dbReference type="EMBL" id="CAL6088842.1"/>
    </source>
</evidence>
<evidence type="ECO:0000313" key="4">
    <source>
        <dbReference type="EMBL" id="CAI9921268.1"/>
    </source>
</evidence>
<dbReference type="SUPFAM" id="SSF46689">
    <property type="entry name" value="Homeodomain-like"/>
    <property type="match status" value="1"/>
</dbReference>
<dbReference type="EMBL" id="CAXDID020000240">
    <property type="protein sequence ID" value="CAL6062538.1"/>
    <property type="molecule type" value="Genomic_DNA"/>
</dbReference>
<feature type="domain" description="HTH merR-type" evidence="2">
    <location>
        <begin position="1"/>
        <end position="19"/>
    </location>
</feature>
<name>A0AA86R0N2_9EUKA</name>
<dbReference type="SMART" id="SM00717">
    <property type="entry name" value="SANT"/>
    <property type="match status" value="1"/>
</dbReference>
<sequence length="104" mass="12554">MRCVKQQWSLSEIRQLQKLTEQQSNNKGIDWAFVSQEIQTRTQSQCKSYYQNVLKPTPNFTVIRQYQFHAIFYPNLKNHFIHKQIFWKLLSQDMFQSVLAPNML</sequence>
<protein>
    <submittedName>
        <fullName evidence="5">SANT/Myb domain</fullName>
    </submittedName>
    <submittedName>
        <fullName evidence="6">SANT/Myb_domain</fullName>
    </submittedName>
</protein>
<dbReference type="PROSITE" id="PS50090">
    <property type="entry name" value="MYB_LIKE"/>
    <property type="match status" value="1"/>
</dbReference>
<dbReference type="EMBL" id="CATOUU010001024">
    <property type="protein sequence ID" value="CAI9967463.1"/>
    <property type="molecule type" value="Genomic_DNA"/>
</dbReference>
<evidence type="ECO:0000259" key="3">
    <source>
        <dbReference type="PROSITE" id="PS51294"/>
    </source>
</evidence>
<feature type="domain" description="HTH myb-type" evidence="3">
    <location>
        <begin position="1"/>
        <end position="58"/>
    </location>
</feature>
<dbReference type="PROSITE" id="PS51294">
    <property type="entry name" value="HTH_MYB"/>
    <property type="match status" value="1"/>
</dbReference>
<dbReference type="InterPro" id="IPR000551">
    <property type="entry name" value="MerR-type_HTH_dom"/>
</dbReference>
<proteinExistence type="predicted"/>
<accession>A0AA86R0N2</accession>
<organism evidence="5">
    <name type="scientific">Hexamita inflata</name>
    <dbReference type="NCBI Taxonomy" id="28002"/>
    <lineage>
        <taxon>Eukaryota</taxon>
        <taxon>Metamonada</taxon>
        <taxon>Diplomonadida</taxon>
        <taxon>Hexamitidae</taxon>
        <taxon>Hexamitinae</taxon>
        <taxon>Hexamita</taxon>
    </lineage>
</organism>
<dbReference type="EMBL" id="CATOUU010000218">
    <property type="protein sequence ID" value="CAI9921268.1"/>
    <property type="molecule type" value="Genomic_DNA"/>
</dbReference>
<dbReference type="AlphaFoldDB" id="A0AA86R0N2"/>
<evidence type="ECO:0000259" key="1">
    <source>
        <dbReference type="PROSITE" id="PS50090"/>
    </source>
</evidence>
<reference evidence="6 8" key="2">
    <citation type="submission" date="2024-07" db="EMBL/GenBank/DDBJ databases">
        <authorList>
            <person name="Akdeniz Z."/>
        </authorList>
    </citation>
    <scope>NUCLEOTIDE SEQUENCE [LARGE SCALE GENOMIC DNA]</scope>
</reference>
<comment type="caution">
    <text evidence="5">The sequence shown here is derived from an EMBL/GenBank/DDBJ whole genome shotgun (WGS) entry which is preliminary data.</text>
</comment>
<evidence type="ECO:0000313" key="8">
    <source>
        <dbReference type="Proteomes" id="UP001642409"/>
    </source>
</evidence>
<dbReference type="GO" id="GO:0003677">
    <property type="term" value="F:DNA binding"/>
    <property type="evidence" value="ECO:0007669"/>
    <property type="project" value="InterPro"/>
</dbReference>
<keyword evidence="8" id="KW-1185">Reference proteome</keyword>
<evidence type="ECO:0000313" key="5">
    <source>
        <dbReference type="EMBL" id="CAI9967463.1"/>
    </source>
</evidence>
<dbReference type="Pfam" id="PF00249">
    <property type="entry name" value="Myb_DNA-binding"/>
    <property type="match status" value="1"/>
</dbReference>
<gene>
    <name evidence="6" type="ORF">HINF_LOCUS50234</name>
    <name evidence="5" type="ORF">HINF_LOCUS55108</name>
    <name evidence="7" type="ORF">HINF_LOCUS64327</name>
    <name evidence="4" type="ORF">HINF_LOCUS8913</name>
</gene>
<dbReference type="EMBL" id="CAXDID020000411">
    <property type="protein sequence ID" value="CAL6088842.1"/>
    <property type="molecule type" value="Genomic_DNA"/>
</dbReference>
<dbReference type="PROSITE" id="PS50937">
    <property type="entry name" value="HTH_MERR_2"/>
    <property type="match status" value="1"/>
</dbReference>
<dbReference type="CDD" id="cd00167">
    <property type="entry name" value="SANT"/>
    <property type="match status" value="1"/>
</dbReference>
<evidence type="ECO:0000259" key="2">
    <source>
        <dbReference type="PROSITE" id="PS50937"/>
    </source>
</evidence>
<dbReference type="Gene3D" id="1.10.10.60">
    <property type="entry name" value="Homeodomain-like"/>
    <property type="match status" value="1"/>
</dbReference>
<dbReference type="Proteomes" id="UP001642409">
    <property type="component" value="Unassembled WGS sequence"/>
</dbReference>
<evidence type="ECO:0000313" key="6">
    <source>
        <dbReference type="EMBL" id="CAL6062538.1"/>
    </source>
</evidence>
<dbReference type="InterPro" id="IPR009057">
    <property type="entry name" value="Homeodomain-like_sf"/>
</dbReference>
<dbReference type="InterPro" id="IPR017930">
    <property type="entry name" value="Myb_dom"/>
</dbReference>
<dbReference type="GO" id="GO:0006355">
    <property type="term" value="P:regulation of DNA-templated transcription"/>
    <property type="evidence" value="ECO:0007669"/>
    <property type="project" value="InterPro"/>
</dbReference>
<feature type="domain" description="Myb-like" evidence="1">
    <location>
        <begin position="5"/>
        <end position="54"/>
    </location>
</feature>